<evidence type="ECO:0000256" key="2">
    <source>
        <dbReference type="SAM" id="Phobius"/>
    </source>
</evidence>
<keyword evidence="1" id="KW-0175">Coiled coil</keyword>
<name>A0A6H0V518_9BACT</name>
<gene>
    <name evidence="3" type="ORF">GOQ20_04080</name>
</gene>
<reference evidence="3 4" key="1">
    <citation type="submission" date="2019-12" db="EMBL/GenBank/DDBJ databases">
        <title>Sequencing and analysis of the whole genome of Mycoplasma gallinaceum strain Peacock20181011.</title>
        <authorList>
            <person name="Liu X."/>
            <person name="Qin Z."/>
            <person name="Xu H."/>
        </authorList>
    </citation>
    <scope>NUCLEOTIDE SEQUENCE [LARGE SCALE GENOMIC DNA]</scope>
    <source>
        <strain evidence="3 4">Peacock20181011</strain>
    </source>
</reference>
<proteinExistence type="predicted"/>
<organism evidence="3 4">
    <name type="scientific">Mycoplasmopsis gallinacea</name>
    <dbReference type="NCBI Taxonomy" id="29556"/>
    <lineage>
        <taxon>Bacteria</taxon>
        <taxon>Bacillati</taxon>
        <taxon>Mycoplasmatota</taxon>
        <taxon>Mycoplasmoidales</taxon>
        <taxon>Metamycoplasmataceae</taxon>
        <taxon>Mycoplasmopsis</taxon>
    </lineage>
</organism>
<keyword evidence="2" id="KW-1133">Transmembrane helix</keyword>
<keyword evidence="2" id="KW-0812">Transmembrane</keyword>
<protein>
    <submittedName>
        <fullName evidence="3">Uncharacterized protein</fullName>
    </submittedName>
</protein>
<dbReference type="AlphaFoldDB" id="A0A6H0V518"/>
<dbReference type="EMBL" id="CP047225">
    <property type="protein sequence ID" value="QIW62566.1"/>
    <property type="molecule type" value="Genomic_DNA"/>
</dbReference>
<accession>A0A6H0V518</accession>
<feature type="transmembrane region" description="Helical" evidence="2">
    <location>
        <begin position="50"/>
        <end position="72"/>
    </location>
</feature>
<evidence type="ECO:0000313" key="4">
    <source>
        <dbReference type="Proteomes" id="UP000503310"/>
    </source>
</evidence>
<evidence type="ECO:0000256" key="1">
    <source>
        <dbReference type="SAM" id="Coils"/>
    </source>
</evidence>
<evidence type="ECO:0000313" key="3">
    <source>
        <dbReference type="EMBL" id="QIW62566.1"/>
    </source>
</evidence>
<dbReference type="Proteomes" id="UP000503310">
    <property type="component" value="Chromosome"/>
</dbReference>
<sequence>MNKESEKEKVYLIEVRKKEIELDRAEAEAEKSEQSHKEYQKMLPWYKKDLFFNILGTIGTVFIIVGLILIAYNIKFWV</sequence>
<dbReference type="RefSeq" id="WP_167845510.1">
    <property type="nucleotide sequence ID" value="NZ_CP047225.1"/>
</dbReference>
<feature type="coiled-coil region" evidence="1">
    <location>
        <begin position="8"/>
        <end position="42"/>
    </location>
</feature>
<keyword evidence="2" id="KW-0472">Membrane</keyword>